<evidence type="ECO:0000313" key="3">
    <source>
        <dbReference type="EMBL" id="CAH2354199.1"/>
    </source>
</evidence>
<dbReference type="SUPFAM" id="SSF55816">
    <property type="entry name" value="5'-nucleotidase (syn. UDP-sugar hydrolase), C-terminal domain"/>
    <property type="match status" value="1"/>
</dbReference>
<dbReference type="Gene3D" id="3.60.21.10">
    <property type="match status" value="1"/>
</dbReference>
<dbReference type="PANTHER" id="PTHR11575:SF22">
    <property type="entry name" value="ADL392WP"/>
    <property type="match status" value="1"/>
</dbReference>
<keyword evidence="1" id="KW-0812">Transmembrane</keyword>
<dbReference type="AlphaFoldDB" id="A0A9P0QTB6"/>
<dbReference type="GO" id="GO:0009166">
    <property type="term" value="P:nucleotide catabolic process"/>
    <property type="evidence" value="ECO:0007669"/>
    <property type="project" value="InterPro"/>
</dbReference>
<dbReference type="GO" id="GO:0016787">
    <property type="term" value="F:hydrolase activity"/>
    <property type="evidence" value="ECO:0007669"/>
    <property type="project" value="InterPro"/>
</dbReference>
<gene>
    <name evidence="3" type="ORF">CLIB1423_15S00804</name>
</gene>
<dbReference type="FunFam" id="3.60.21.10:FF:000043">
    <property type="entry name" value="Ser/Thr protein phosphatase family"/>
    <property type="match status" value="1"/>
</dbReference>
<dbReference type="Pfam" id="PF21953">
    <property type="entry name" value="NadN_nucleosid_C"/>
    <property type="match status" value="1"/>
</dbReference>
<feature type="domain" description="Putative 5'-nucleotidase C-terminal" evidence="2">
    <location>
        <begin position="395"/>
        <end position="593"/>
    </location>
</feature>
<keyword evidence="1" id="KW-0472">Membrane</keyword>
<evidence type="ECO:0000259" key="2">
    <source>
        <dbReference type="Pfam" id="PF21953"/>
    </source>
</evidence>
<dbReference type="PANTHER" id="PTHR11575">
    <property type="entry name" value="5'-NUCLEOTIDASE-RELATED"/>
    <property type="match status" value="1"/>
</dbReference>
<dbReference type="InterPro" id="IPR006179">
    <property type="entry name" value="5_nucleotidase/apyrase"/>
</dbReference>
<dbReference type="SUPFAM" id="SSF56300">
    <property type="entry name" value="Metallo-dependent phosphatases"/>
    <property type="match status" value="1"/>
</dbReference>
<organism evidence="3 4">
    <name type="scientific">[Candida] railenensis</name>
    <dbReference type="NCBI Taxonomy" id="45579"/>
    <lineage>
        <taxon>Eukaryota</taxon>
        <taxon>Fungi</taxon>
        <taxon>Dikarya</taxon>
        <taxon>Ascomycota</taxon>
        <taxon>Saccharomycotina</taxon>
        <taxon>Pichiomycetes</taxon>
        <taxon>Debaryomycetaceae</taxon>
        <taxon>Kurtzmaniella</taxon>
    </lineage>
</organism>
<sequence length="630" mass="72057">MDSTTFHKIYRPGLFLGLLVTVLLFQFVILPGNHSEKVHYPSRGDLPLIKDLTWGQVNFIQTTDTHGWYSGHLNQPQFHANWGQFVSFVSHLRDIAHVNGQDLIVVDTGDRHDGNGLSDATTPNGAKSLPIFVQQDYDLVTIGNHELYEVENSQQEYELVVSHFKDEYVSSNVEYQLDNGTFVPFGNRYRYFETKNAKTRILALSFLFDFNRANERTRVTPIKQSIKQPWFTEGVVHEFPEDKVDLLVVFGHIPVAHSWQELTYLHEQLRKVYPKIKIQYFGGHSHIRDFSVFDENSTGLQSGRFCETVGWVSVNHTSTSSSTEIGKSKDVLGHAKSFFSRSYIDFNLDSFLHHSRQSSIEEFDTEKGLNISSSIKSIRKDLELNKVLGYVKKSNYYLDYAPLTSPKNIFKFFTDKVLPTLNSTSEDSAASSNDNRIIIINTGSVRYDLYMGKYTVDSEYIVSPFRNEWVKLAVPKKYAVKIAPKLNEWDYITALKMDLTPHIRSSETGDANPEEVYELEQDLDSEGQAVLSKRLSKGYITHDDFGTDGDDTRHRPVVNFPIPNVVSSVQIGDISDNELVDVVFYNFITSNIIWALKELDFTKDVTKEVEFYSDQYLGKLLNNYIQSYGA</sequence>
<dbReference type="InterPro" id="IPR053828">
    <property type="entry name" value="Nucleosidase_C"/>
</dbReference>
<comment type="caution">
    <text evidence="3">The sequence shown here is derived from an EMBL/GenBank/DDBJ whole genome shotgun (WGS) entry which is preliminary data.</text>
</comment>
<protein>
    <recommendedName>
        <fullName evidence="2">Putative 5'-nucleotidase C-terminal domain-containing protein</fullName>
    </recommendedName>
</protein>
<dbReference type="Proteomes" id="UP000837801">
    <property type="component" value="Unassembled WGS sequence"/>
</dbReference>
<accession>A0A9P0QTB6</accession>
<dbReference type="GO" id="GO:0005576">
    <property type="term" value="C:extracellular region"/>
    <property type="evidence" value="ECO:0007669"/>
    <property type="project" value="UniProtKB-ARBA"/>
</dbReference>
<name>A0A9P0QTB6_9ASCO</name>
<dbReference type="InterPro" id="IPR014485">
    <property type="entry name" value="Pesterase_C1039"/>
</dbReference>
<keyword evidence="4" id="KW-1185">Reference proteome</keyword>
<dbReference type="Gene3D" id="3.90.780.10">
    <property type="entry name" value="5'-Nucleotidase, C-terminal domain"/>
    <property type="match status" value="2"/>
</dbReference>
<dbReference type="InterPro" id="IPR041823">
    <property type="entry name" value="YHR202W_N"/>
</dbReference>
<dbReference type="InterPro" id="IPR029052">
    <property type="entry name" value="Metallo-depent_PP-like"/>
</dbReference>
<keyword evidence="1" id="KW-1133">Transmembrane helix</keyword>
<feature type="transmembrane region" description="Helical" evidence="1">
    <location>
        <begin position="12"/>
        <end position="30"/>
    </location>
</feature>
<dbReference type="GO" id="GO:0005829">
    <property type="term" value="C:cytosol"/>
    <property type="evidence" value="ECO:0007669"/>
    <property type="project" value="TreeGrafter"/>
</dbReference>
<dbReference type="PIRSF" id="PIRSF017316">
    <property type="entry name" value="Pesterase_C1039"/>
    <property type="match status" value="1"/>
</dbReference>
<proteinExistence type="predicted"/>
<evidence type="ECO:0000256" key="1">
    <source>
        <dbReference type="SAM" id="Phobius"/>
    </source>
</evidence>
<evidence type="ECO:0000313" key="4">
    <source>
        <dbReference type="Proteomes" id="UP000837801"/>
    </source>
</evidence>
<dbReference type="CDD" id="cd07407">
    <property type="entry name" value="MPP_YHR202W_N"/>
    <property type="match status" value="1"/>
</dbReference>
<dbReference type="OrthoDB" id="7722975at2759"/>
<reference evidence="3" key="1">
    <citation type="submission" date="2022-03" db="EMBL/GenBank/DDBJ databases">
        <authorList>
            <person name="Legras J.-L."/>
            <person name="Devillers H."/>
            <person name="Grondin C."/>
        </authorList>
    </citation>
    <scope>NUCLEOTIDE SEQUENCE</scope>
    <source>
        <strain evidence="3">CLIB 1423</strain>
    </source>
</reference>
<dbReference type="InterPro" id="IPR036907">
    <property type="entry name" value="5'-Nucleotdase_C_sf"/>
</dbReference>
<dbReference type="EMBL" id="CAKXYY010000015">
    <property type="protein sequence ID" value="CAH2354199.1"/>
    <property type="molecule type" value="Genomic_DNA"/>
</dbReference>